<comment type="cofactor">
    <cofactor evidence="14">
        <name>Mg(2+)</name>
        <dbReference type="ChEBI" id="CHEBI:18420"/>
    </cofactor>
    <text evidence="14">Binds 2 magnesium ions per subunit.</text>
</comment>
<dbReference type="InterPro" id="IPR008271">
    <property type="entry name" value="Ser/Thr_kinase_AS"/>
</dbReference>
<keyword evidence="8 11" id="KW-0829">Tyrosine-protein kinase</keyword>
<evidence type="ECO:0000256" key="14">
    <source>
        <dbReference type="PIRSR" id="PIRSR037281-3"/>
    </source>
</evidence>
<dbReference type="InterPro" id="IPR017441">
    <property type="entry name" value="Protein_kinase_ATP_BS"/>
</dbReference>
<feature type="binding site" evidence="14">
    <location>
        <position position="434"/>
    </location>
    <ligand>
        <name>Mg(2+)</name>
        <dbReference type="ChEBI" id="CHEBI:18420"/>
        <label>1</label>
    </ligand>
</feature>
<keyword evidence="4 11" id="KW-0547">Nucleotide-binding</keyword>
<keyword evidence="2 11" id="KW-0808">Transferase</keyword>
<comment type="catalytic activity">
    <reaction evidence="11">
        <text>L-tyrosyl-[protein] + ATP = O-phospho-L-tyrosyl-[protein] + ADP + H(+)</text>
        <dbReference type="Rhea" id="RHEA:10596"/>
        <dbReference type="Rhea" id="RHEA-COMP:10136"/>
        <dbReference type="Rhea" id="RHEA-COMP:20101"/>
        <dbReference type="ChEBI" id="CHEBI:15378"/>
        <dbReference type="ChEBI" id="CHEBI:30616"/>
        <dbReference type="ChEBI" id="CHEBI:46858"/>
        <dbReference type="ChEBI" id="CHEBI:61978"/>
        <dbReference type="ChEBI" id="CHEBI:456216"/>
        <dbReference type="EC" id="2.7.10.2"/>
    </reaction>
</comment>
<keyword evidence="9 11" id="KW-0539">Nucleus</keyword>
<dbReference type="SUPFAM" id="SSF56112">
    <property type="entry name" value="Protein kinase-like (PK-like)"/>
    <property type="match status" value="1"/>
</dbReference>
<evidence type="ECO:0000256" key="11">
    <source>
        <dbReference type="PIRNR" id="PIRNR037281"/>
    </source>
</evidence>
<evidence type="ECO:0000256" key="1">
    <source>
        <dbReference type="ARBA" id="ARBA00004123"/>
    </source>
</evidence>
<dbReference type="PROSITE" id="PS00107">
    <property type="entry name" value="PROTEIN_KINASE_ATP"/>
    <property type="match status" value="1"/>
</dbReference>
<evidence type="ECO:0000256" key="3">
    <source>
        <dbReference type="ARBA" id="ARBA00022723"/>
    </source>
</evidence>
<keyword evidence="19" id="KW-1185">Reference proteome</keyword>
<dbReference type="GO" id="GO:0000278">
    <property type="term" value="P:mitotic cell cycle"/>
    <property type="evidence" value="ECO:0007669"/>
    <property type="project" value="InterPro"/>
</dbReference>
<dbReference type="SMART" id="SM00220">
    <property type="entry name" value="S_TKc"/>
    <property type="match status" value="1"/>
</dbReference>
<keyword evidence="7 14" id="KW-0460">Magnesium</keyword>
<dbReference type="Pfam" id="PF00069">
    <property type="entry name" value="Pkinase"/>
    <property type="match status" value="1"/>
</dbReference>
<feature type="compositionally biased region" description="Basic and acidic residues" evidence="16">
    <location>
        <begin position="1"/>
        <end position="21"/>
    </location>
</feature>
<evidence type="ECO:0000256" key="15">
    <source>
        <dbReference type="PROSITE-ProRule" id="PRU10141"/>
    </source>
</evidence>
<dbReference type="GO" id="GO:0005737">
    <property type="term" value="C:cytoplasm"/>
    <property type="evidence" value="ECO:0007669"/>
    <property type="project" value="TreeGrafter"/>
</dbReference>
<dbReference type="Proteomes" id="UP001174909">
    <property type="component" value="Unassembled WGS sequence"/>
</dbReference>
<evidence type="ECO:0000256" key="5">
    <source>
        <dbReference type="ARBA" id="ARBA00022777"/>
    </source>
</evidence>
<comment type="similarity">
    <text evidence="10">Belongs to the protein kinase superfamily. Ser/Thr protein kinase family. GCN2 subfamily.</text>
</comment>
<protein>
    <recommendedName>
        <fullName evidence="11">Wee1-like protein kinase</fullName>
        <ecNumber evidence="11">2.7.10.2</ecNumber>
    </recommendedName>
</protein>
<dbReference type="PROSITE" id="PS00108">
    <property type="entry name" value="PROTEIN_KINASE_ST"/>
    <property type="match status" value="1"/>
</dbReference>
<evidence type="ECO:0000313" key="18">
    <source>
        <dbReference type="EMBL" id="CAI8051673.1"/>
    </source>
</evidence>
<reference evidence="18" key="1">
    <citation type="submission" date="2023-03" db="EMBL/GenBank/DDBJ databases">
        <authorList>
            <person name="Steffen K."/>
            <person name="Cardenas P."/>
        </authorList>
    </citation>
    <scope>NUCLEOTIDE SEQUENCE</scope>
</reference>
<dbReference type="AlphaFoldDB" id="A0AA35TNU5"/>
<accession>A0AA35TNU5</accession>
<name>A0AA35TNU5_GEOBA</name>
<sequence>METIEEYPRTPEREDCVKRLFGDAAGEGANTSEYFSQSSEENGGASSASNQPFSSPDPEQGWCASFATPRHSPRHNSFSSTESSSMCESPPLKQPRLFTPPPHSPARKQRQRSINSPLNFELSPTPQNPTSAPFIADSTDKNGDVMVTSPPRLERLQLFDYPATPITLARGSGILAKDSIFNRVRRSGRVTRSGPELRRRVSRGTNVNPFTPRENTAMRKKLQQQVVMSPCIELMEENRPRPQKRLALRENNISRYQEEFKEVVVIGSGSFGTVYKCINRLDGCAYALKKSHKPVAGSADEAAALREVCAHAVLGSHSHLVRYYSAWAEDNHMIIQNEFCNGGNLSSIIAHNRDEGSKFTEGELKRLTRHVALALQYIHSLGLVHLDIKPDNIFVSLPEQSLSVSCLVSFQDGGEGEEERSGLENTQLLYKIGDMGHVTSVRDPQVEEGDCRYLPREILQEDYRALPKADIFALSLTVYTAGSCCELPKNGEEWHHIRNRHLPPLDHCAPSFNSLLLRMISEKPAERPTAADVLSLCSFCPSTKSKAQLCKELNEEKFKNQVLTRKLKEANSGKKLIVGGLKVNRSMSIA</sequence>
<evidence type="ECO:0000256" key="6">
    <source>
        <dbReference type="ARBA" id="ARBA00022840"/>
    </source>
</evidence>
<dbReference type="PANTHER" id="PTHR11042">
    <property type="entry name" value="EUKARYOTIC TRANSLATION INITIATION FACTOR 2-ALPHA KINASE EIF2-ALPHA KINASE -RELATED"/>
    <property type="match status" value="1"/>
</dbReference>
<feature type="binding site" evidence="13">
    <location>
        <begin position="266"/>
        <end position="274"/>
    </location>
    <ligand>
        <name>ATP</name>
        <dbReference type="ChEBI" id="CHEBI:30616"/>
    </ligand>
</feature>
<evidence type="ECO:0000256" key="12">
    <source>
        <dbReference type="PIRSR" id="PIRSR037281-1"/>
    </source>
</evidence>
<keyword evidence="3 11" id="KW-0479">Metal-binding</keyword>
<evidence type="ECO:0000313" key="19">
    <source>
        <dbReference type="Proteomes" id="UP001174909"/>
    </source>
</evidence>
<dbReference type="EC" id="2.7.10.2" evidence="11"/>
<organism evidence="18 19">
    <name type="scientific">Geodia barretti</name>
    <name type="common">Barrett's horny sponge</name>
    <dbReference type="NCBI Taxonomy" id="519541"/>
    <lineage>
        <taxon>Eukaryota</taxon>
        <taxon>Metazoa</taxon>
        <taxon>Porifera</taxon>
        <taxon>Demospongiae</taxon>
        <taxon>Heteroscleromorpha</taxon>
        <taxon>Tetractinellida</taxon>
        <taxon>Astrophorina</taxon>
        <taxon>Geodiidae</taxon>
        <taxon>Geodia</taxon>
    </lineage>
</organism>
<comment type="caution">
    <text evidence="18">The sequence shown here is derived from an EMBL/GenBank/DDBJ whole genome shotgun (WGS) entry which is preliminary data.</text>
</comment>
<feature type="compositionally biased region" description="Low complexity" evidence="16">
    <location>
        <begin position="77"/>
        <end position="89"/>
    </location>
</feature>
<keyword evidence="6 11" id="KW-0067">ATP-binding</keyword>
<evidence type="ECO:0000256" key="13">
    <source>
        <dbReference type="PIRSR" id="PIRSR037281-2"/>
    </source>
</evidence>
<dbReference type="PROSITE" id="PS50011">
    <property type="entry name" value="PROTEIN_KINASE_DOM"/>
    <property type="match status" value="1"/>
</dbReference>
<dbReference type="PANTHER" id="PTHR11042:SF185">
    <property type="entry name" value="WEE1-LIKE PROTEIN KINASE"/>
    <property type="match status" value="1"/>
</dbReference>
<comment type="similarity">
    <text evidence="11">Belongs to the protein kinase superfamily. Ser/Thr protein kinase family. WEE1 subfamily.</text>
</comment>
<feature type="domain" description="Protein kinase" evidence="17">
    <location>
        <begin position="260"/>
        <end position="540"/>
    </location>
</feature>
<evidence type="ECO:0000256" key="9">
    <source>
        <dbReference type="ARBA" id="ARBA00023242"/>
    </source>
</evidence>
<feature type="region of interest" description="Disordered" evidence="16">
    <location>
        <begin position="1"/>
        <end position="142"/>
    </location>
</feature>
<evidence type="ECO:0000256" key="4">
    <source>
        <dbReference type="ARBA" id="ARBA00022741"/>
    </source>
</evidence>
<dbReference type="InterPro" id="IPR011009">
    <property type="entry name" value="Kinase-like_dom_sf"/>
</dbReference>
<gene>
    <name evidence="18" type="ORF">GBAR_LOCUS28294</name>
</gene>
<dbReference type="InterPro" id="IPR017164">
    <property type="entry name" value="Wee1-like_protein_kinase"/>
</dbReference>
<dbReference type="PIRSF" id="PIRSF037281">
    <property type="entry name" value="Wee1-like_protein_kinase"/>
    <property type="match status" value="1"/>
</dbReference>
<feature type="active site" description="Proton acceptor" evidence="12">
    <location>
        <position position="387"/>
    </location>
</feature>
<keyword evidence="5 11" id="KW-0418">Kinase</keyword>
<dbReference type="GO" id="GO:0004715">
    <property type="term" value="F:non-membrane spanning protein tyrosine kinase activity"/>
    <property type="evidence" value="ECO:0007669"/>
    <property type="project" value="UniProtKB-UniRule"/>
</dbReference>
<evidence type="ECO:0000256" key="10">
    <source>
        <dbReference type="ARBA" id="ARBA00037982"/>
    </source>
</evidence>
<evidence type="ECO:0000259" key="17">
    <source>
        <dbReference type="PROSITE" id="PS50011"/>
    </source>
</evidence>
<dbReference type="Gene3D" id="3.30.200.20">
    <property type="entry name" value="Phosphorylase Kinase, domain 1"/>
    <property type="match status" value="1"/>
</dbReference>
<dbReference type="GO" id="GO:0005634">
    <property type="term" value="C:nucleus"/>
    <property type="evidence" value="ECO:0007669"/>
    <property type="project" value="UniProtKB-SubCell"/>
</dbReference>
<dbReference type="InterPro" id="IPR050339">
    <property type="entry name" value="CC_SR_Kinase"/>
</dbReference>
<feature type="binding site" evidence="13 15">
    <location>
        <position position="289"/>
    </location>
    <ligand>
        <name>ATP</name>
        <dbReference type="ChEBI" id="CHEBI:30616"/>
    </ligand>
</feature>
<evidence type="ECO:0000256" key="7">
    <source>
        <dbReference type="ARBA" id="ARBA00022842"/>
    </source>
</evidence>
<dbReference type="GO" id="GO:0005524">
    <property type="term" value="F:ATP binding"/>
    <property type="evidence" value="ECO:0007669"/>
    <property type="project" value="UniProtKB-UniRule"/>
</dbReference>
<feature type="compositionally biased region" description="Low complexity" evidence="16">
    <location>
        <begin position="38"/>
        <end position="50"/>
    </location>
</feature>
<comment type="subcellular location">
    <subcellularLocation>
        <location evidence="1 11">Nucleus</location>
    </subcellularLocation>
</comment>
<evidence type="ECO:0000256" key="2">
    <source>
        <dbReference type="ARBA" id="ARBA00022679"/>
    </source>
</evidence>
<dbReference type="GO" id="GO:0000287">
    <property type="term" value="F:magnesium ion binding"/>
    <property type="evidence" value="ECO:0007669"/>
    <property type="project" value="InterPro"/>
</dbReference>
<evidence type="ECO:0000256" key="8">
    <source>
        <dbReference type="ARBA" id="ARBA00023137"/>
    </source>
</evidence>
<feature type="binding site" evidence="14">
    <location>
        <position position="392"/>
    </location>
    <ligand>
        <name>Mg(2+)</name>
        <dbReference type="ChEBI" id="CHEBI:18420"/>
        <label>1</label>
    </ligand>
</feature>
<dbReference type="EMBL" id="CASHTH010003955">
    <property type="protein sequence ID" value="CAI8051673.1"/>
    <property type="molecule type" value="Genomic_DNA"/>
</dbReference>
<dbReference type="InterPro" id="IPR000719">
    <property type="entry name" value="Prot_kinase_dom"/>
</dbReference>
<dbReference type="Gene3D" id="1.10.510.10">
    <property type="entry name" value="Transferase(Phosphotransferase) domain 1"/>
    <property type="match status" value="1"/>
</dbReference>
<evidence type="ECO:0000256" key="16">
    <source>
        <dbReference type="SAM" id="MobiDB-lite"/>
    </source>
</evidence>
<feature type="region of interest" description="Disordered" evidence="16">
    <location>
        <begin position="191"/>
        <end position="212"/>
    </location>
</feature>
<dbReference type="FunFam" id="3.30.200.20:FF:000115">
    <property type="entry name" value="Wee1-like kinase 2"/>
    <property type="match status" value="1"/>
</dbReference>
<proteinExistence type="inferred from homology"/>
<feature type="compositionally biased region" description="Polar residues" evidence="16">
    <location>
        <begin position="112"/>
        <end position="131"/>
    </location>
</feature>